<feature type="transmembrane region" description="Helical" evidence="5">
    <location>
        <begin position="12"/>
        <end position="30"/>
    </location>
</feature>
<dbReference type="Proteomes" id="UP000198374">
    <property type="component" value="Unassembled WGS sequence"/>
</dbReference>
<keyword evidence="2 5" id="KW-0812">Transmembrane</keyword>
<dbReference type="OrthoDB" id="4822551at2"/>
<proteinExistence type="predicted"/>
<dbReference type="RefSeq" id="WP_089107923.1">
    <property type="nucleotide sequence ID" value="NZ_BCMF01000001.1"/>
</dbReference>
<feature type="transmembrane region" description="Helical" evidence="5">
    <location>
        <begin position="295"/>
        <end position="314"/>
    </location>
</feature>
<name>A0A1Z5I8W3_9LACO</name>
<dbReference type="InterPro" id="IPR053150">
    <property type="entry name" value="Teicoplanin_resist-assoc"/>
</dbReference>
<comment type="caution">
    <text evidence="8">The sequence shown here is derived from an EMBL/GenBank/DDBJ whole genome shotgun (WGS) entry which is preliminary data.</text>
</comment>
<dbReference type="InterPro" id="IPR006976">
    <property type="entry name" value="VanZ-like"/>
</dbReference>
<feature type="transmembrane region" description="Helical" evidence="5">
    <location>
        <begin position="320"/>
        <end position="341"/>
    </location>
</feature>
<feature type="domain" description="VanZ-like" evidence="6">
    <location>
        <begin position="47"/>
        <end position="190"/>
    </location>
</feature>
<feature type="transmembrane region" description="Helical" evidence="5">
    <location>
        <begin position="110"/>
        <end position="127"/>
    </location>
</feature>
<dbReference type="PANTHER" id="PTHR36834:SF1">
    <property type="entry name" value="INTEGRAL MEMBRANE PROTEIN"/>
    <property type="match status" value="1"/>
</dbReference>
<dbReference type="GO" id="GO:0016020">
    <property type="term" value="C:membrane"/>
    <property type="evidence" value="ECO:0007669"/>
    <property type="project" value="UniProtKB-SubCell"/>
</dbReference>
<feature type="transmembrane region" description="Helical" evidence="5">
    <location>
        <begin position="212"/>
        <end position="234"/>
    </location>
</feature>
<dbReference type="Pfam" id="PF06271">
    <property type="entry name" value="RDD"/>
    <property type="match status" value="1"/>
</dbReference>
<keyword evidence="4 5" id="KW-0472">Membrane</keyword>
<reference evidence="8 9" key="1">
    <citation type="submission" date="2015-11" db="EMBL/GenBank/DDBJ databases">
        <title>Draft genome sequences of new species of the genus Lactobacillus isolated from orchardgrass silage.</title>
        <authorList>
            <person name="Tohno M."/>
            <person name="Tanizawa Y."/>
            <person name="Arita M."/>
        </authorList>
    </citation>
    <scope>NUCLEOTIDE SEQUENCE [LARGE SCALE GENOMIC DNA]</scope>
    <source>
        <strain evidence="8 9">IWT30</strain>
    </source>
</reference>
<feature type="transmembrane region" description="Helical" evidence="5">
    <location>
        <begin position="173"/>
        <end position="191"/>
    </location>
</feature>
<dbReference type="PIRSF" id="PIRSF031578">
    <property type="entry name" value="Uncharacterised_Vanz_RDD-cont"/>
    <property type="match status" value="1"/>
</dbReference>
<feature type="transmembrane region" description="Helical" evidence="5">
    <location>
        <begin position="246"/>
        <end position="264"/>
    </location>
</feature>
<evidence type="ECO:0000259" key="6">
    <source>
        <dbReference type="Pfam" id="PF04892"/>
    </source>
</evidence>
<dbReference type="InterPro" id="IPR010432">
    <property type="entry name" value="RDD"/>
</dbReference>
<feature type="transmembrane region" description="Helical" evidence="5">
    <location>
        <begin position="42"/>
        <end position="62"/>
    </location>
</feature>
<evidence type="ECO:0000256" key="1">
    <source>
        <dbReference type="ARBA" id="ARBA00004141"/>
    </source>
</evidence>
<evidence type="ECO:0000256" key="5">
    <source>
        <dbReference type="SAM" id="Phobius"/>
    </source>
</evidence>
<feature type="transmembrane region" description="Helical" evidence="5">
    <location>
        <begin position="139"/>
        <end position="161"/>
    </location>
</feature>
<evidence type="ECO:0000256" key="4">
    <source>
        <dbReference type="ARBA" id="ARBA00023136"/>
    </source>
</evidence>
<protein>
    <submittedName>
        <fullName evidence="8">Glycopeptide antibiotics resistance protein</fullName>
    </submittedName>
</protein>
<sequence length="370" mass="42426">MVYLFDIRMAMLTFPLVALVITFPILLWHYHRFGAISRWSILMLYSFVFYLLCAYFLIMLPLPSIASVAKLTTPRYNLQPLLFIQKFMADNPLQLTDPHTWVAAMKAPTMIQPLFNVVLTIPFGFYLRSYFRKSWWQTILLSFGLSLFFELTQLTGDYGVYPRSYRLFDVDDLLLNTIGGLIGFGLTRLVLPLLPSSAHIKERLQIQARQVSVFRHATAFVVDWLAFSLLTALGNGFLGKIKVWEQPVALASLIIAVLMPQLIWRKTLGMRLVHLKVFSSRGEEPSGGQVWQRWLAGYSLFWMPMLVGGGLVFLDPNGQAYMYGSIAMILLLTVMVIVLGLDMMIDAFRPQHALLFERWSHTELMSDYQS</sequence>
<keyword evidence="3 5" id="KW-1133">Transmembrane helix</keyword>
<feature type="domain" description="RDD" evidence="7">
    <location>
        <begin position="217"/>
        <end position="338"/>
    </location>
</feature>
<accession>A0A1Z5I8W3</accession>
<keyword evidence="9" id="KW-1185">Reference proteome</keyword>
<evidence type="ECO:0000256" key="3">
    <source>
        <dbReference type="ARBA" id="ARBA00022989"/>
    </source>
</evidence>
<gene>
    <name evidence="8" type="primary">vanZ_1</name>
    <name evidence="8" type="ORF">IWT30_00020</name>
</gene>
<organism evidence="8 9">
    <name type="scientific">Secundilactobacillus mixtipabuli</name>
    <dbReference type="NCBI Taxonomy" id="1435342"/>
    <lineage>
        <taxon>Bacteria</taxon>
        <taxon>Bacillati</taxon>
        <taxon>Bacillota</taxon>
        <taxon>Bacilli</taxon>
        <taxon>Lactobacillales</taxon>
        <taxon>Lactobacillaceae</taxon>
        <taxon>Secundilactobacillus</taxon>
    </lineage>
</organism>
<dbReference type="InterPro" id="IPR021192">
    <property type="entry name" value="UCP031578_Vanz/RDD"/>
</dbReference>
<evidence type="ECO:0000313" key="8">
    <source>
        <dbReference type="EMBL" id="GAW98077.1"/>
    </source>
</evidence>
<evidence type="ECO:0000259" key="7">
    <source>
        <dbReference type="Pfam" id="PF06271"/>
    </source>
</evidence>
<evidence type="ECO:0000313" key="9">
    <source>
        <dbReference type="Proteomes" id="UP000198374"/>
    </source>
</evidence>
<evidence type="ECO:0000256" key="2">
    <source>
        <dbReference type="ARBA" id="ARBA00022692"/>
    </source>
</evidence>
<comment type="subcellular location">
    <subcellularLocation>
        <location evidence="1">Membrane</location>
        <topology evidence="1">Multi-pass membrane protein</topology>
    </subcellularLocation>
</comment>
<dbReference type="EMBL" id="BCMF01000001">
    <property type="protein sequence ID" value="GAW98077.1"/>
    <property type="molecule type" value="Genomic_DNA"/>
</dbReference>
<dbReference type="AlphaFoldDB" id="A0A1Z5I8W3"/>
<dbReference type="Pfam" id="PF04892">
    <property type="entry name" value="VanZ"/>
    <property type="match status" value="1"/>
</dbReference>
<dbReference type="PANTHER" id="PTHR36834">
    <property type="entry name" value="MEMBRANE PROTEIN-RELATED"/>
    <property type="match status" value="1"/>
</dbReference>